<feature type="signal peptide" evidence="7">
    <location>
        <begin position="1"/>
        <end position="23"/>
    </location>
</feature>
<dbReference type="Pfam" id="PF07886">
    <property type="entry name" value="BA14K"/>
    <property type="match status" value="1"/>
</dbReference>
<accession>A0A6L9UCA2</accession>
<evidence type="ECO:0000256" key="1">
    <source>
        <dbReference type="ARBA" id="ARBA00004167"/>
    </source>
</evidence>
<dbReference type="GO" id="GO:0030246">
    <property type="term" value="F:carbohydrate binding"/>
    <property type="evidence" value="ECO:0007669"/>
    <property type="project" value="UniProtKB-KW"/>
</dbReference>
<dbReference type="GO" id="GO:0016020">
    <property type="term" value="C:membrane"/>
    <property type="evidence" value="ECO:0007669"/>
    <property type="project" value="UniProtKB-SubCell"/>
</dbReference>
<evidence type="ECO:0000313" key="9">
    <source>
        <dbReference type="Proteomes" id="UP000483035"/>
    </source>
</evidence>
<keyword evidence="4" id="KW-0472">Membrane</keyword>
<reference evidence="8 9" key="1">
    <citation type="submission" date="2019-12" db="EMBL/GenBank/DDBJ databases">
        <title>Rhizobium genotypes associated with high levels of biological nitrogen fixation by grain legumes in a temperate-maritime cropping system.</title>
        <authorList>
            <person name="Maluk M."/>
            <person name="Francesc Ferrando Molina F."/>
            <person name="Lopez Del Egido L."/>
            <person name="Lafos M."/>
            <person name="Langarica-Fuentes A."/>
            <person name="Gebre Yohannes G."/>
            <person name="Young M.W."/>
            <person name="Martin P."/>
            <person name="Gantlett R."/>
            <person name="Kenicer G."/>
            <person name="Hawes C."/>
            <person name="Begg G.S."/>
            <person name="Quilliam R.S."/>
            <person name="Squire G.R."/>
            <person name="Poole P.S."/>
            <person name="Young P.W."/>
            <person name="Iannetta P.M."/>
            <person name="James E.K."/>
        </authorList>
    </citation>
    <scope>NUCLEOTIDE SEQUENCE [LARGE SCALE GENOMIC DNA]</scope>
    <source>
        <strain evidence="8 9">JHI1118</strain>
    </source>
</reference>
<protein>
    <recommendedName>
        <fullName evidence="3">Lectin-like protein BA14k</fullName>
    </recommendedName>
</protein>
<evidence type="ECO:0000256" key="4">
    <source>
        <dbReference type="ARBA" id="ARBA00022475"/>
    </source>
</evidence>
<name>A0A6L9UCA2_9HYPH</name>
<dbReference type="RefSeq" id="WP_163990792.1">
    <property type="nucleotide sequence ID" value="NZ_WUEY01000014.1"/>
</dbReference>
<gene>
    <name evidence="8" type="ORF">GR212_25545</name>
</gene>
<feature type="chain" id="PRO_5026790574" description="Lectin-like protein BA14k" evidence="7">
    <location>
        <begin position="24"/>
        <end position="137"/>
    </location>
</feature>
<comment type="similarity">
    <text evidence="2">Belongs to the BA14k family.</text>
</comment>
<evidence type="ECO:0000256" key="2">
    <source>
        <dbReference type="ARBA" id="ARBA00010270"/>
    </source>
</evidence>
<evidence type="ECO:0000256" key="3">
    <source>
        <dbReference type="ARBA" id="ARBA00020552"/>
    </source>
</evidence>
<dbReference type="Proteomes" id="UP000483035">
    <property type="component" value="Unassembled WGS sequence"/>
</dbReference>
<sequence length="137" mass="14664">MNKLALGIVSLAAGLSSILPAYAFPIAELPITQQSDVIQVRNYGHHGGHIWHGHGHYNHGYSRYNRGYGGYRGYDHDGNAGAIIGGLAAGAIIGGVLASQSHYNGGTHAQSCANRYRTYRASDNTFQPNSGPRVQCR</sequence>
<keyword evidence="4" id="KW-1003">Cell membrane</keyword>
<organism evidence="8 9">
    <name type="scientific">Rhizobium lusitanum</name>
    <dbReference type="NCBI Taxonomy" id="293958"/>
    <lineage>
        <taxon>Bacteria</taxon>
        <taxon>Pseudomonadati</taxon>
        <taxon>Pseudomonadota</taxon>
        <taxon>Alphaproteobacteria</taxon>
        <taxon>Hyphomicrobiales</taxon>
        <taxon>Rhizobiaceae</taxon>
        <taxon>Rhizobium/Agrobacterium group</taxon>
        <taxon>Rhizobium</taxon>
    </lineage>
</organism>
<evidence type="ECO:0000313" key="8">
    <source>
        <dbReference type="EMBL" id="NEI72931.1"/>
    </source>
</evidence>
<evidence type="ECO:0000256" key="7">
    <source>
        <dbReference type="SAM" id="SignalP"/>
    </source>
</evidence>
<evidence type="ECO:0000256" key="6">
    <source>
        <dbReference type="ARBA" id="ARBA00025321"/>
    </source>
</evidence>
<comment type="subcellular location">
    <subcellularLocation>
        <location evidence="1">Membrane</location>
        <topology evidence="1">Single-pass membrane protein</topology>
    </subcellularLocation>
</comment>
<evidence type="ECO:0000256" key="5">
    <source>
        <dbReference type="ARBA" id="ARBA00022734"/>
    </source>
</evidence>
<comment type="caution">
    <text evidence="8">The sequence shown here is derived from an EMBL/GenBank/DDBJ whole genome shotgun (WGS) entry which is preliminary data.</text>
</comment>
<keyword evidence="7" id="KW-0732">Signal</keyword>
<comment type="function">
    <text evidence="6">Has immunoglobulin-binding and hemagglutination properties, and can bind to mannose. Essential for virulence. May be involved in LPS biosynthesis or polysaccharide transport.</text>
</comment>
<proteinExistence type="inferred from homology"/>
<dbReference type="InterPro" id="IPR012413">
    <property type="entry name" value="BA14K"/>
</dbReference>
<keyword evidence="5" id="KW-0430">Lectin</keyword>
<dbReference type="EMBL" id="WUEY01000014">
    <property type="protein sequence ID" value="NEI72931.1"/>
    <property type="molecule type" value="Genomic_DNA"/>
</dbReference>
<dbReference type="AlphaFoldDB" id="A0A6L9UCA2"/>